<gene>
    <name evidence="3" type="ORF">HLI28_12325</name>
</gene>
<dbReference type="EMBL" id="JABFAJ010000022">
    <property type="protein sequence ID" value="NNU28325.1"/>
    <property type="molecule type" value="Genomic_DNA"/>
</dbReference>
<keyword evidence="4" id="KW-1185">Reference proteome</keyword>
<dbReference type="PANTHER" id="PTHR43798">
    <property type="entry name" value="MONOACYLGLYCEROL LIPASE"/>
    <property type="match status" value="1"/>
</dbReference>
<dbReference type="PRINTS" id="PR00111">
    <property type="entry name" value="ABHYDROLASE"/>
</dbReference>
<dbReference type="Pfam" id="PF00561">
    <property type="entry name" value="Abhydrolase_1"/>
    <property type="match status" value="1"/>
</dbReference>
<dbReference type="SUPFAM" id="SSF53474">
    <property type="entry name" value="alpha/beta-Hydrolases"/>
    <property type="match status" value="1"/>
</dbReference>
<keyword evidence="1 3" id="KW-0378">Hydrolase</keyword>
<dbReference type="AlphaFoldDB" id="A0A849K982"/>
<proteinExistence type="predicted"/>
<evidence type="ECO:0000313" key="3">
    <source>
        <dbReference type="EMBL" id="NNU28325.1"/>
    </source>
</evidence>
<evidence type="ECO:0000259" key="2">
    <source>
        <dbReference type="Pfam" id="PF00561"/>
    </source>
</evidence>
<dbReference type="PANTHER" id="PTHR43798:SF31">
    <property type="entry name" value="AB HYDROLASE SUPERFAMILY PROTEIN YCLE"/>
    <property type="match status" value="1"/>
</dbReference>
<evidence type="ECO:0000313" key="4">
    <source>
        <dbReference type="Proteomes" id="UP000557204"/>
    </source>
</evidence>
<accession>A0A849K982</accession>
<dbReference type="GO" id="GO:0016787">
    <property type="term" value="F:hydrolase activity"/>
    <property type="evidence" value="ECO:0007669"/>
    <property type="project" value="UniProtKB-KW"/>
</dbReference>
<reference evidence="3 4" key="1">
    <citation type="submission" date="2020-05" db="EMBL/GenBank/DDBJ databases">
        <title>Genome sequence of Isoptericola sp. JC619 isolated from Chilika lagoon, India.</title>
        <authorList>
            <person name="Kumar D."/>
            <person name="Appam K."/>
            <person name="Gandham S."/>
            <person name="Uppada J."/>
            <person name="Sasikala C."/>
            <person name="Venkata Ramana C."/>
        </authorList>
    </citation>
    <scope>NUCLEOTIDE SEQUENCE [LARGE SCALE GENOMIC DNA]</scope>
    <source>
        <strain evidence="3 4">JC619</strain>
    </source>
</reference>
<protein>
    <submittedName>
        <fullName evidence="3">Alpha/beta hydrolase</fullName>
    </submittedName>
</protein>
<dbReference type="InterPro" id="IPR050266">
    <property type="entry name" value="AB_hydrolase_sf"/>
</dbReference>
<sequence length="325" mass="33766">MSAAPAVPTLRHTVPGHRYGTLDVPVDGGALRVGVWDPVDDAGDVAAGAPTVLAVHGITASHLAWPLLAGALPGVRVVAPDLRGRGRSSDLPGPFGMARHADDVAAVARAVADGPVPVVGHSMGAFVAVMLADRHPDVVAGLLLVDGGVPLPEPPGLDPAATPAERLRVVLGPAAERLRRTFPDAAAYRAFWSEHPAFAGVWGPVVLDYVDYDLVPSPQGLRPASNPEAVAADSLDLHAKGPVAAALGRLQRPTTLLRAPRGLLDEPVALYDPEHVARWVQRAPALRPRDVPDVNHYTIVMSRDGSAAVAAETGALLGALTEEVR</sequence>
<evidence type="ECO:0000256" key="1">
    <source>
        <dbReference type="ARBA" id="ARBA00022801"/>
    </source>
</evidence>
<dbReference type="InterPro" id="IPR000073">
    <property type="entry name" value="AB_hydrolase_1"/>
</dbReference>
<name>A0A849K982_9MICO</name>
<dbReference type="Gene3D" id="3.40.50.1820">
    <property type="entry name" value="alpha/beta hydrolase"/>
    <property type="match status" value="1"/>
</dbReference>
<comment type="caution">
    <text evidence="3">The sequence shown here is derived from an EMBL/GenBank/DDBJ whole genome shotgun (WGS) entry which is preliminary data.</text>
</comment>
<dbReference type="Proteomes" id="UP000557204">
    <property type="component" value="Unassembled WGS sequence"/>
</dbReference>
<dbReference type="InterPro" id="IPR029058">
    <property type="entry name" value="AB_hydrolase_fold"/>
</dbReference>
<dbReference type="GO" id="GO:0016020">
    <property type="term" value="C:membrane"/>
    <property type="evidence" value="ECO:0007669"/>
    <property type="project" value="TreeGrafter"/>
</dbReference>
<feature type="domain" description="AB hydrolase-1" evidence="2">
    <location>
        <begin position="50"/>
        <end position="159"/>
    </location>
</feature>
<organism evidence="3 4">
    <name type="scientific">Isoptericola sediminis</name>
    <dbReference type="NCBI Taxonomy" id="2733572"/>
    <lineage>
        <taxon>Bacteria</taxon>
        <taxon>Bacillati</taxon>
        <taxon>Actinomycetota</taxon>
        <taxon>Actinomycetes</taxon>
        <taxon>Micrococcales</taxon>
        <taxon>Promicromonosporaceae</taxon>
        <taxon>Isoptericola</taxon>
    </lineage>
</organism>
<dbReference type="RefSeq" id="WP_171247868.1">
    <property type="nucleotide sequence ID" value="NZ_JABFAJ010000022.1"/>
</dbReference>